<dbReference type="Proteomes" id="UP001209701">
    <property type="component" value="Unassembled WGS sequence"/>
</dbReference>
<dbReference type="InterPro" id="IPR051262">
    <property type="entry name" value="SMP-30/CGR1_Lactonase"/>
</dbReference>
<evidence type="ECO:0000259" key="2">
    <source>
        <dbReference type="Pfam" id="PF08450"/>
    </source>
</evidence>
<protein>
    <submittedName>
        <fullName evidence="3">SMP-30/gluconolactonase/LRE family protein</fullName>
    </submittedName>
</protein>
<feature type="domain" description="SMP-30/Gluconolactonase/LRE-like region" evidence="2">
    <location>
        <begin position="39"/>
        <end position="290"/>
    </location>
</feature>
<dbReference type="PANTHER" id="PTHR47572:SF4">
    <property type="entry name" value="LACTONASE DRP35"/>
    <property type="match status" value="1"/>
</dbReference>
<keyword evidence="4" id="KW-1185">Reference proteome</keyword>
<dbReference type="RefSeq" id="WP_263572324.1">
    <property type="nucleotide sequence ID" value="NZ_JAJIRN010000007.1"/>
</dbReference>
<dbReference type="PANTHER" id="PTHR47572">
    <property type="entry name" value="LIPOPROTEIN-RELATED"/>
    <property type="match status" value="1"/>
</dbReference>
<sequence>MTTSHPIPTPSPFEILDPRFEDCVRSSAQIEQLYTGCRWAEGPAYFPALRSLVWSDIPNERMLRFDECTGQVGVFRQPSGYSNGNTVDREGRLISCEHGGRRVVRTEHDGRITVLADRYQGRRLNSPNDVVVKSDGTIWFTDPNYGITSNYEGIKAEQEQPGCYVYRLDPLTGDLRVVVDDFKGPNGLAFSPDERTLYIVDTEQDCGTMRRFAVGDDGVSLSGGEIFITCETGFYDGFRCDDEGRIWTSAGRAIHCHLPDGTLIGRIKMPERVSNLVFGGPKRNRLFICATTSLYAVLLAADGAKTF</sequence>
<evidence type="ECO:0000313" key="3">
    <source>
        <dbReference type="EMBL" id="MCV2369743.1"/>
    </source>
</evidence>
<evidence type="ECO:0000256" key="1">
    <source>
        <dbReference type="ARBA" id="ARBA00022801"/>
    </source>
</evidence>
<dbReference type="EMBL" id="JAJIRN010000007">
    <property type="protein sequence ID" value="MCV2369743.1"/>
    <property type="molecule type" value="Genomic_DNA"/>
</dbReference>
<organism evidence="3 4">
    <name type="scientific">Roseateles oligotrophus</name>
    <dbReference type="NCBI Taxonomy" id="1769250"/>
    <lineage>
        <taxon>Bacteria</taxon>
        <taxon>Pseudomonadati</taxon>
        <taxon>Pseudomonadota</taxon>
        <taxon>Betaproteobacteria</taxon>
        <taxon>Burkholderiales</taxon>
        <taxon>Sphaerotilaceae</taxon>
        <taxon>Roseateles</taxon>
    </lineage>
</organism>
<comment type="caution">
    <text evidence="3">The sequence shown here is derived from an EMBL/GenBank/DDBJ whole genome shotgun (WGS) entry which is preliminary data.</text>
</comment>
<dbReference type="InterPro" id="IPR005511">
    <property type="entry name" value="SMP-30"/>
</dbReference>
<accession>A0ABT2YI95</accession>
<reference evidence="3 4" key="1">
    <citation type="submission" date="2021-11" db="EMBL/GenBank/DDBJ databases">
        <authorList>
            <person name="Liang Q."/>
            <person name="Mou H."/>
            <person name="Liu Z."/>
        </authorList>
    </citation>
    <scope>NUCLEOTIDE SEQUENCE [LARGE SCALE GENOMIC DNA]</scope>
    <source>
        <strain evidence="3 4">CHU3</strain>
    </source>
</reference>
<dbReference type="InterPro" id="IPR011042">
    <property type="entry name" value="6-blade_b-propeller_TolB-like"/>
</dbReference>
<gene>
    <name evidence="3" type="ORF">LNV07_16810</name>
</gene>
<dbReference type="Gene3D" id="2.120.10.30">
    <property type="entry name" value="TolB, C-terminal domain"/>
    <property type="match status" value="1"/>
</dbReference>
<proteinExistence type="predicted"/>
<evidence type="ECO:0000313" key="4">
    <source>
        <dbReference type="Proteomes" id="UP001209701"/>
    </source>
</evidence>
<dbReference type="Pfam" id="PF08450">
    <property type="entry name" value="SGL"/>
    <property type="match status" value="1"/>
</dbReference>
<dbReference type="InterPro" id="IPR013658">
    <property type="entry name" value="SGL"/>
</dbReference>
<name>A0ABT2YI95_9BURK</name>
<keyword evidence="1" id="KW-0378">Hydrolase</keyword>
<dbReference type="SUPFAM" id="SSF63829">
    <property type="entry name" value="Calcium-dependent phosphotriesterase"/>
    <property type="match status" value="1"/>
</dbReference>
<dbReference type="PRINTS" id="PR01790">
    <property type="entry name" value="SMP30FAMILY"/>
</dbReference>